<sequence>MWSPEASLLLQLLGASAVPTKVILTTPQLGTVASEPLGDTNGTTDSLPRQPLWFDYPDSDEKKIHAIYKWIGEDHEFVGPSLFPNFLRYILIGSIVLILLYFLFQIISKLMQKRSSM</sequence>
<keyword evidence="2" id="KW-0732">Signal</keyword>
<comment type="caution">
    <text evidence="3">The sequence shown here is derived from an EMBL/GenBank/DDBJ whole genome shotgun (WGS) entry which is preliminary data.</text>
</comment>
<proteinExistence type="predicted"/>
<feature type="signal peptide" evidence="2">
    <location>
        <begin position="1"/>
        <end position="17"/>
    </location>
</feature>
<evidence type="ECO:0000313" key="4">
    <source>
        <dbReference type="Proteomes" id="UP001142489"/>
    </source>
</evidence>
<keyword evidence="1" id="KW-1133">Transmembrane helix</keyword>
<evidence type="ECO:0000313" key="3">
    <source>
        <dbReference type="EMBL" id="KAJ7314054.1"/>
    </source>
</evidence>
<protein>
    <submittedName>
        <fullName evidence="3">Uncharacterized protein</fullName>
    </submittedName>
</protein>
<keyword evidence="1" id="KW-0472">Membrane</keyword>
<dbReference type="AlphaFoldDB" id="A0A9Q1AVQ0"/>
<dbReference type="OrthoDB" id="9050117at2759"/>
<evidence type="ECO:0000256" key="1">
    <source>
        <dbReference type="SAM" id="Phobius"/>
    </source>
</evidence>
<name>A0A9Q1AVQ0_9SAUR</name>
<organism evidence="3 4">
    <name type="scientific">Phrynocephalus forsythii</name>
    <dbReference type="NCBI Taxonomy" id="171643"/>
    <lineage>
        <taxon>Eukaryota</taxon>
        <taxon>Metazoa</taxon>
        <taxon>Chordata</taxon>
        <taxon>Craniata</taxon>
        <taxon>Vertebrata</taxon>
        <taxon>Euteleostomi</taxon>
        <taxon>Lepidosauria</taxon>
        <taxon>Squamata</taxon>
        <taxon>Bifurcata</taxon>
        <taxon>Unidentata</taxon>
        <taxon>Episquamata</taxon>
        <taxon>Toxicofera</taxon>
        <taxon>Iguania</taxon>
        <taxon>Acrodonta</taxon>
        <taxon>Agamidae</taxon>
        <taxon>Agaminae</taxon>
        <taxon>Phrynocephalus</taxon>
    </lineage>
</organism>
<accession>A0A9Q1AVQ0</accession>
<evidence type="ECO:0000256" key="2">
    <source>
        <dbReference type="SAM" id="SignalP"/>
    </source>
</evidence>
<keyword evidence="1" id="KW-0812">Transmembrane</keyword>
<reference evidence="3" key="1">
    <citation type="journal article" date="2023" name="DNA Res.">
        <title>Chromosome-level genome assembly of Phrynocephalus forsythii using third-generation DNA sequencing and Hi-C analysis.</title>
        <authorList>
            <person name="Qi Y."/>
            <person name="Zhao W."/>
            <person name="Zhao Y."/>
            <person name="Niu C."/>
            <person name="Cao S."/>
            <person name="Zhang Y."/>
        </authorList>
    </citation>
    <scope>NUCLEOTIDE SEQUENCE</scope>
    <source>
        <tissue evidence="3">Muscle</tissue>
    </source>
</reference>
<dbReference type="Pfam" id="PF17672">
    <property type="entry name" value="FIMP"/>
    <property type="match status" value="1"/>
</dbReference>
<keyword evidence="4" id="KW-1185">Reference proteome</keyword>
<feature type="chain" id="PRO_5040452662" evidence="2">
    <location>
        <begin position="18"/>
        <end position="117"/>
    </location>
</feature>
<feature type="transmembrane region" description="Helical" evidence="1">
    <location>
        <begin position="86"/>
        <end position="107"/>
    </location>
</feature>
<dbReference type="GO" id="GO:0007342">
    <property type="term" value="P:fusion of sperm to egg plasma membrane involved in single fertilization"/>
    <property type="evidence" value="ECO:0007669"/>
    <property type="project" value="InterPro"/>
</dbReference>
<dbReference type="InterPro" id="IPR038813">
    <property type="entry name" value="FIMP"/>
</dbReference>
<gene>
    <name evidence="3" type="ORF">JRQ81_005970</name>
</gene>
<dbReference type="Proteomes" id="UP001142489">
    <property type="component" value="Unassembled WGS sequence"/>
</dbReference>
<dbReference type="EMBL" id="JAPFRF010000012">
    <property type="protein sequence ID" value="KAJ7314054.1"/>
    <property type="molecule type" value="Genomic_DNA"/>
</dbReference>